<dbReference type="GO" id="GO:0004519">
    <property type="term" value="F:endonuclease activity"/>
    <property type="evidence" value="ECO:0007669"/>
    <property type="project" value="InterPro"/>
</dbReference>
<organism evidence="1 2">
    <name type="scientific">Caerostris extrusa</name>
    <name type="common">Bark spider</name>
    <name type="synonym">Caerostris bankana</name>
    <dbReference type="NCBI Taxonomy" id="172846"/>
    <lineage>
        <taxon>Eukaryota</taxon>
        <taxon>Metazoa</taxon>
        <taxon>Ecdysozoa</taxon>
        <taxon>Arthropoda</taxon>
        <taxon>Chelicerata</taxon>
        <taxon>Arachnida</taxon>
        <taxon>Araneae</taxon>
        <taxon>Araneomorphae</taxon>
        <taxon>Entelegynae</taxon>
        <taxon>Araneoidea</taxon>
        <taxon>Araneidae</taxon>
        <taxon>Caerostris</taxon>
    </lineage>
</organism>
<comment type="caution">
    <text evidence="1">The sequence shown here is derived from an EMBL/GenBank/DDBJ whole genome shotgun (WGS) entry which is preliminary data.</text>
</comment>
<dbReference type="GO" id="GO:0000460">
    <property type="term" value="P:maturation of 5.8S rRNA"/>
    <property type="evidence" value="ECO:0007669"/>
    <property type="project" value="TreeGrafter"/>
</dbReference>
<dbReference type="PANTHER" id="PTHR15002:SF0">
    <property type="entry name" value="RIBOSOMAL BIOGENESIS PROTEIN LAS1L"/>
    <property type="match status" value="1"/>
</dbReference>
<sequence>MESNLPEPKSHATVVPWRTQDEFINVYEKLYSTKLEDKRWAIDTIHIWESRCHAGLPTAIEATYCLVRAVIQDTLFNENLTFMIEKDLVSMYAVGLIRFVNLRTEHLQNASFKLRVSDLAEKNGHSTMDC</sequence>
<evidence type="ECO:0000313" key="1">
    <source>
        <dbReference type="EMBL" id="GIX91123.1"/>
    </source>
</evidence>
<gene>
    <name evidence="1" type="primary">Las1l</name>
    <name evidence="1" type="ORF">CEXT_209271</name>
</gene>
<accession>A0AAV4P276</accession>
<dbReference type="Pfam" id="PF04031">
    <property type="entry name" value="Las1"/>
    <property type="match status" value="1"/>
</dbReference>
<dbReference type="EMBL" id="BPLR01021559">
    <property type="protein sequence ID" value="GIX91123.1"/>
    <property type="molecule type" value="Genomic_DNA"/>
</dbReference>
<dbReference type="InterPro" id="IPR007174">
    <property type="entry name" value="Las1"/>
</dbReference>
<dbReference type="GO" id="GO:0000470">
    <property type="term" value="P:maturation of LSU-rRNA"/>
    <property type="evidence" value="ECO:0007669"/>
    <property type="project" value="TreeGrafter"/>
</dbReference>
<proteinExistence type="predicted"/>
<protein>
    <submittedName>
        <fullName evidence="1">Ribosomal biogenesis protein LAS1L</fullName>
    </submittedName>
</protein>
<dbReference type="GO" id="GO:0090730">
    <property type="term" value="C:Las1 complex"/>
    <property type="evidence" value="ECO:0007669"/>
    <property type="project" value="InterPro"/>
</dbReference>
<reference evidence="1 2" key="1">
    <citation type="submission" date="2021-06" db="EMBL/GenBank/DDBJ databases">
        <title>Caerostris extrusa draft genome.</title>
        <authorList>
            <person name="Kono N."/>
            <person name="Arakawa K."/>
        </authorList>
    </citation>
    <scope>NUCLEOTIDE SEQUENCE [LARGE SCALE GENOMIC DNA]</scope>
</reference>
<dbReference type="AlphaFoldDB" id="A0AAV4P276"/>
<evidence type="ECO:0000313" key="2">
    <source>
        <dbReference type="Proteomes" id="UP001054945"/>
    </source>
</evidence>
<keyword evidence="2" id="KW-1185">Reference proteome</keyword>
<dbReference type="PANTHER" id="PTHR15002">
    <property type="entry name" value="RIBOSOMAL BIOGENESIS PROTEIN LAS1L"/>
    <property type="match status" value="1"/>
</dbReference>
<dbReference type="GO" id="GO:0030687">
    <property type="term" value="C:preribosome, large subunit precursor"/>
    <property type="evidence" value="ECO:0007669"/>
    <property type="project" value="TreeGrafter"/>
</dbReference>
<dbReference type="Proteomes" id="UP001054945">
    <property type="component" value="Unassembled WGS sequence"/>
</dbReference>
<name>A0AAV4P276_CAEEX</name>